<evidence type="ECO:0000256" key="1">
    <source>
        <dbReference type="SAM" id="MobiDB-lite"/>
    </source>
</evidence>
<reference evidence="2" key="1">
    <citation type="submission" date="2018-06" db="EMBL/GenBank/DDBJ databases">
        <authorList>
            <person name="Zhirakovskaya E."/>
        </authorList>
    </citation>
    <scope>NUCLEOTIDE SEQUENCE</scope>
</reference>
<feature type="region of interest" description="Disordered" evidence="1">
    <location>
        <begin position="15"/>
        <end position="39"/>
    </location>
</feature>
<dbReference type="Gene3D" id="2.30.110.20">
    <property type="entry name" value="Hcp1-like"/>
    <property type="match status" value="1"/>
</dbReference>
<dbReference type="InterPro" id="IPR036624">
    <property type="entry name" value="Hcp1-lik_sf"/>
</dbReference>
<protein>
    <recommendedName>
        <fullName evidence="3">Secreted protein Hcp</fullName>
    </recommendedName>
</protein>
<accession>A0A3B0WZG4</accession>
<name>A0A3B0WZG4_9ZZZZ</name>
<sequence>MENSIFMTIQGSTQGAITEGAFTPESVGNMYQNGHEDET</sequence>
<dbReference type="EMBL" id="UOFB01000375">
    <property type="protein sequence ID" value="VAW49736.1"/>
    <property type="molecule type" value="Genomic_DNA"/>
</dbReference>
<evidence type="ECO:0008006" key="3">
    <source>
        <dbReference type="Google" id="ProtNLM"/>
    </source>
</evidence>
<organism evidence="2">
    <name type="scientific">hydrothermal vent metagenome</name>
    <dbReference type="NCBI Taxonomy" id="652676"/>
    <lineage>
        <taxon>unclassified sequences</taxon>
        <taxon>metagenomes</taxon>
        <taxon>ecological metagenomes</taxon>
    </lineage>
</organism>
<evidence type="ECO:0000313" key="2">
    <source>
        <dbReference type="EMBL" id="VAW49736.1"/>
    </source>
</evidence>
<dbReference type="AlphaFoldDB" id="A0A3B0WZG4"/>
<gene>
    <name evidence="2" type="ORF">MNBD_GAMMA04-1171</name>
</gene>
<proteinExistence type="predicted"/>